<protein>
    <submittedName>
        <fullName evidence="2">Uncharacterized protein</fullName>
    </submittedName>
</protein>
<evidence type="ECO:0000313" key="2">
    <source>
        <dbReference type="EMBL" id="SVE52018.1"/>
    </source>
</evidence>
<name>A0A383E7E7_9ZZZZ</name>
<reference evidence="2" key="1">
    <citation type="submission" date="2018-05" db="EMBL/GenBank/DDBJ databases">
        <authorList>
            <person name="Lanie J.A."/>
            <person name="Ng W.-L."/>
            <person name="Kazmierczak K.M."/>
            <person name="Andrzejewski T.M."/>
            <person name="Davidsen T.M."/>
            <person name="Wayne K.J."/>
            <person name="Tettelin H."/>
            <person name="Glass J.I."/>
            <person name="Rusch D."/>
            <person name="Podicherti R."/>
            <person name="Tsui H.-C.T."/>
            <person name="Winkler M.E."/>
        </authorList>
    </citation>
    <scope>NUCLEOTIDE SEQUENCE</scope>
</reference>
<evidence type="ECO:0000256" key="1">
    <source>
        <dbReference type="SAM" id="Phobius"/>
    </source>
</evidence>
<dbReference type="AlphaFoldDB" id="A0A383E7E7"/>
<proteinExistence type="predicted"/>
<accession>A0A383E7E7</accession>
<keyword evidence="1" id="KW-1133">Transmembrane helix</keyword>
<keyword evidence="1" id="KW-0472">Membrane</keyword>
<feature type="non-terminal residue" evidence="2">
    <location>
        <position position="52"/>
    </location>
</feature>
<feature type="transmembrane region" description="Helical" evidence="1">
    <location>
        <begin position="31"/>
        <end position="50"/>
    </location>
</feature>
<gene>
    <name evidence="2" type="ORF">METZ01_LOCUS504872</name>
</gene>
<sequence>MEFNRHNIHSKATSAETHVIDEGLRAYMLKVYNYMSSGIFLTGIISLLLFKL</sequence>
<organism evidence="2">
    <name type="scientific">marine metagenome</name>
    <dbReference type="NCBI Taxonomy" id="408172"/>
    <lineage>
        <taxon>unclassified sequences</taxon>
        <taxon>metagenomes</taxon>
        <taxon>ecological metagenomes</taxon>
    </lineage>
</organism>
<keyword evidence="1" id="KW-0812">Transmembrane</keyword>
<dbReference type="EMBL" id="UINC01223004">
    <property type="protein sequence ID" value="SVE52018.1"/>
    <property type="molecule type" value="Genomic_DNA"/>
</dbReference>